<name>A0A3D9UQS4_BACMY</name>
<evidence type="ECO:0000313" key="2">
    <source>
        <dbReference type="Proteomes" id="UP000256530"/>
    </source>
</evidence>
<dbReference type="Proteomes" id="UP000256530">
    <property type="component" value="Unassembled WGS sequence"/>
</dbReference>
<organism evidence="1 2">
    <name type="scientific">Bacillus mycoides</name>
    <dbReference type="NCBI Taxonomy" id="1405"/>
    <lineage>
        <taxon>Bacteria</taxon>
        <taxon>Bacillati</taxon>
        <taxon>Bacillota</taxon>
        <taxon>Bacilli</taxon>
        <taxon>Bacillales</taxon>
        <taxon>Bacillaceae</taxon>
        <taxon>Bacillus</taxon>
        <taxon>Bacillus cereus group</taxon>
    </lineage>
</organism>
<dbReference type="EMBL" id="QTTY01000021">
    <property type="protein sequence ID" value="REF29015.1"/>
    <property type="molecule type" value="Genomic_DNA"/>
</dbReference>
<dbReference type="RefSeq" id="WP_113937262.1">
    <property type="nucleotide sequence ID" value="NZ_JBNNVF010000012.1"/>
</dbReference>
<comment type="caution">
    <text evidence="1">The sequence shown here is derived from an EMBL/GenBank/DDBJ whole genome shotgun (WGS) entry which is preliminary data.</text>
</comment>
<accession>A0A3D9UQS4</accession>
<sequence>MIIRVMKRIIKLIQAKKIIKERYITSSVVTIFKVDKFEYGYAAVSQEHIHLFKYDKEKEDVVRVQAYQLAEFDRVTIEHFAFKTLMKFIGTNRTFIFTPMQHFKGIEHLIHSIPSIQVVTIKRIWFRKIIGFRSLHKWKMSLAVIGYILISVMSINLIMNEGESDSKKEKQTLTANQQILENRIKGVVDQVIGQKRLIKLEIKKDMNSKEADKQIINLSLQSREGVTFSDIKHSILDDTANMLYNLASDRGINQINFSWKLPPITENTSLRNNALKITFDYKGIQKYRHGAGNEKELTKIAIRYWSHPSLDE</sequence>
<proteinExistence type="predicted"/>
<dbReference type="AlphaFoldDB" id="A0A3D9UQS4"/>
<evidence type="ECO:0000313" key="1">
    <source>
        <dbReference type="EMBL" id="REF29015.1"/>
    </source>
</evidence>
<reference evidence="1 2" key="1">
    <citation type="submission" date="2018-08" db="EMBL/GenBank/DDBJ databases">
        <title>Freshwater and sediment microbial communities from various areas in North America, analyzing microbe dynamics in response to fracking.</title>
        <authorList>
            <person name="Lamendella R."/>
        </authorList>
    </citation>
    <scope>NUCLEOTIDE SEQUENCE [LARGE SCALE GENOMIC DNA]</scope>
    <source>
        <strain evidence="1 2">DB-1</strain>
    </source>
</reference>
<protein>
    <submittedName>
        <fullName evidence="1">Uncharacterized protein</fullName>
    </submittedName>
</protein>
<gene>
    <name evidence="1" type="ORF">DET55_12135</name>
</gene>